<dbReference type="AlphaFoldDB" id="A0A9X1IAC5"/>
<name>A0A9X1IAC5_9PROT</name>
<proteinExistence type="predicted"/>
<protein>
    <submittedName>
        <fullName evidence="1">Uncharacterized protein</fullName>
    </submittedName>
</protein>
<reference evidence="1" key="1">
    <citation type="submission" date="2021-10" db="EMBL/GenBank/DDBJ databases">
        <title>Roseicella aerolatum sp. nov., isolated from aerosols of e-waste dismantling site.</title>
        <authorList>
            <person name="Qin T."/>
        </authorList>
    </citation>
    <scope>NUCLEOTIDE SEQUENCE</scope>
    <source>
        <strain evidence="1">GB24</strain>
    </source>
</reference>
<keyword evidence="2" id="KW-1185">Reference proteome</keyword>
<dbReference type="RefSeq" id="WP_226604152.1">
    <property type="nucleotide sequence ID" value="NZ_JAJAQI010000003.1"/>
</dbReference>
<dbReference type="EMBL" id="JAJAQI010000003">
    <property type="protein sequence ID" value="MCB4820636.1"/>
    <property type="molecule type" value="Genomic_DNA"/>
</dbReference>
<organism evidence="1 2">
    <name type="scientific">Roseicella aerolata</name>
    <dbReference type="NCBI Taxonomy" id="2883479"/>
    <lineage>
        <taxon>Bacteria</taxon>
        <taxon>Pseudomonadati</taxon>
        <taxon>Pseudomonadota</taxon>
        <taxon>Alphaproteobacteria</taxon>
        <taxon>Acetobacterales</taxon>
        <taxon>Roseomonadaceae</taxon>
        <taxon>Roseicella</taxon>
    </lineage>
</organism>
<dbReference type="Proteomes" id="UP001139311">
    <property type="component" value="Unassembled WGS sequence"/>
</dbReference>
<gene>
    <name evidence="1" type="ORF">LHA35_02680</name>
</gene>
<evidence type="ECO:0000313" key="1">
    <source>
        <dbReference type="EMBL" id="MCB4820636.1"/>
    </source>
</evidence>
<evidence type="ECO:0000313" key="2">
    <source>
        <dbReference type="Proteomes" id="UP001139311"/>
    </source>
</evidence>
<accession>A0A9X1IAC5</accession>
<comment type="caution">
    <text evidence="1">The sequence shown here is derived from an EMBL/GenBank/DDBJ whole genome shotgun (WGS) entry which is preliminary data.</text>
</comment>
<sequence>MSRLAQAPCSTVSALRFVPAGAKPHAHTQQTEVDSSRPMPSLGQHIVAFLQRNAGKRFTARDLVLQILAEHPRDFEDKRRALAQSRPDVPFEQQLVAEVGS</sequence>